<proteinExistence type="predicted"/>
<protein>
    <submittedName>
        <fullName evidence="1">Uncharacterized protein</fullName>
    </submittedName>
</protein>
<comment type="caution">
    <text evidence="1">The sequence shown here is derived from an EMBL/GenBank/DDBJ whole genome shotgun (WGS) entry which is preliminary data.</text>
</comment>
<reference evidence="1" key="1">
    <citation type="submission" date="2022-06" db="EMBL/GenBank/DDBJ databases">
        <title>Phylogenomic reconstructions and comparative analyses of Kickxellomycotina fungi.</title>
        <authorList>
            <person name="Reynolds N.K."/>
            <person name="Stajich J.E."/>
            <person name="Barry K."/>
            <person name="Grigoriev I.V."/>
            <person name="Crous P."/>
            <person name="Smith M.E."/>
        </authorList>
    </citation>
    <scope>NUCLEOTIDE SEQUENCE</scope>
    <source>
        <strain evidence="1">RSA 2271</strain>
    </source>
</reference>
<keyword evidence="2" id="KW-1185">Reference proteome</keyword>
<feature type="non-terminal residue" evidence="1">
    <location>
        <position position="270"/>
    </location>
</feature>
<gene>
    <name evidence="1" type="ORF">EV182_006591</name>
</gene>
<feature type="non-terminal residue" evidence="1">
    <location>
        <position position="1"/>
    </location>
</feature>
<sequence length="270" mass="29559">EFSIDDSYIGVMMSSMFVGLMMGALFWGPMSDKYGRQLSYRWTLVISGVCGLATSFSSSFFWVCAGLYCVGFGVGGNMPVDGALFLEFVSKENHSLLTLLSIFFSLGSGFAACVAWLIIPAFSCPDSRPDAECDMATQNRGWRYVLTTLAVFTGIMVVLRLTLVKPYESPRFLVQNKRQSDAVVVLREIARYNGHFVETTTEDGMNCDDDDNNNPSDEGGGGNVKIRILSTAFQSIRHRASLDGSDGAISSADIDDKQMADSNREDIKVA</sequence>
<organism evidence="1 2">
    <name type="scientific">Spiromyces aspiralis</name>
    <dbReference type="NCBI Taxonomy" id="68401"/>
    <lineage>
        <taxon>Eukaryota</taxon>
        <taxon>Fungi</taxon>
        <taxon>Fungi incertae sedis</taxon>
        <taxon>Zoopagomycota</taxon>
        <taxon>Kickxellomycotina</taxon>
        <taxon>Kickxellomycetes</taxon>
        <taxon>Kickxellales</taxon>
        <taxon>Kickxellaceae</taxon>
        <taxon>Spiromyces</taxon>
    </lineage>
</organism>
<evidence type="ECO:0000313" key="2">
    <source>
        <dbReference type="Proteomes" id="UP001145114"/>
    </source>
</evidence>
<accession>A0ACC1HMJ3</accession>
<name>A0ACC1HMJ3_9FUNG</name>
<evidence type="ECO:0000313" key="1">
    <source>
        <dbReference type="EMBL" id="KAJ1677235.1"/>
    </source>
</evidence>
<dbReference type="EMBL" id="JAMZIH010002767">
    <property type="protein sequence ID" value="KAJ1677235.1"/>
    <property type="molecule type" value="Genomic_DNA"/>
</dbReference>
<dbReference type="Proteomes" id="UP001145114">
    <property type="component" value="Unassembled WGS sequence"/>
</dbReference>